<reference evidence="2" key="3">
    <citation type="submission" date="2015-04" db="UniProtKB">
        <authorList>
            <consortium name="EnsemblPlants"/>
        </authorList>
    </citation>
    <scope>IDENTIFICATION</scope>
    <source>
        <strain evidence="2">cv. Jemalong A17</strain>
    </source>
</reference>
<gene>
    <name evidence="1" type="ordered locus">MTR_2g013850</name>
</gene>
<keyword evidence="3" id="KW-1185">Reference proteome</keyword>
<protein>
    <submittedName>
        <fullName evidence="1 2">Uncharacterized protein</fullName>
    </submittedName>
</protein>
<dbReference type="EMBL" id="CM001218">
    <property type="protein sequence ID" value="AES63836.1"/>
    <property type="molecule type" value="Genomic_DNA"/>
</dbReference>
<dbReference type="AlphaFoldDB" id="G7IPU1"/>
<evidence type="ECO:0000313" key="2">
    <source>
        <dbReference type="EnsemblPlants" id="AES63836"/>
    </source>
</evidence>
<sequence length="193" mass="22377">MSEVAQIEGRVRYSAFKKTVKVMITPTDSLDNLKAQLNTYFEYLGENQYTRHLFGQMPCIDLGEDRDEYAWKTASYMPLLIRDDGDVGFMFQNMVKTGQKNGLEMFRIMQTHCLHNQFSSAVNFQGFPRQLTAAGFQIPRQLTAEGIFKVKGEKPLSFRIRGSFSLREGVRHPERLCFKKMVLKKEIGRLHEH</sequence>
<accession>G7IPU1</accession>
<dbReference type="Proteomes" id="UP000002051">
    <property type="component" value="Chromosome 2"/>
</dbReference>
<organism evidence="1 3">
    <name type="scientific">Medicago truncatula</name>
    <name type="common">Barrel medic</name>
    <name type="synonym">Medicago tribuloides</name>
    <dbReference type="NCBI Taxonomy" id="3880"/>
    <lineage>
        <taxon>Eukaryota</taxon>
        <taxon>Viridiplantae</taxon>
        <taxon>Streptophyta</taxon>
        <taxon>Embryophyta</taxon>
        <taxon>Tracheophyta</taxon>
        <taxon>Spermatophyta</taxon>
        <taxon>Magnoliopsida</taxon>
        <taxon>eudicotyledons</taxon>
        <taxon>Gunneridae</taxon>
        <taxon>Pentapetalae</taxon>
        <taxon>rosids</taxon>
        <taxon>fabids</taxon>
        <taxon>Fabales</taxon>
        <taxon>Fabaceae</taxon>
        <taxon>Papilionoideae</taxon>
        <taxon>50 kb inversion clade</taxon>
        <taxon>NPAAA clade</taxon>
        <taxon>Hologalegina</taxon>
        <taxon>IRL clade</taxon>
        <taxon>Trifolieae</taxon>
        <taxon>Medicago</taxon>
    </lineage>
</organism>
<dbReference type="PaxDb" id="3880-AES63836"/>
<name>G7IPU1_MEDTR</name>
<reference evidence="1 3" key="1">
    <citation type="journal article" date="2011" name="Nature">
        <title>The Medicago genome provides insight into the evolution of rhizobial symbioses.</title>
        <authorList>
            <person name="Young N.D."/>
            <person name="Debelle F."/>
            <person name="Oldroyd G.E."/>
            <person name="Geurts R."/>
            <person name="Cannon S.B."/>
            <person name="Udvardi M.K."/>
            <person name="Benedito V.A."/>
            <person name="Mayer K.F."/>
            <person name="Gouzy J."/>
            <person name="Schoof H."/>
            <person name="Van de Peer Y."/>
            <person name="Proost S."/>
            <person name="Cook D.R."/>
            <person name="Meyers B.C."/>
            <person name="Spannagl M."/>
            <person name="Cheung F."/>
            <person name="De Mita S."/>
            <person name="Krishnakumar V."/>
            <person name="Gundlach H."/>
            <person name="Zhou S."/>
            <person name="Mudge J."/>
            <person name="Bharti A.K."/>
            <person name="Murray J.D."/>
            <person name="Naoumkina M.A."/>
            <person name="Rosen B."/>
            <person name="Silverstein K.A."/>
            <person name="Tang H."/>
            <person name="Rombauts S."/>
            <person name="Zhao P.X."/>
            <person name="Zhou P."/>
            <person name="Barbe V."/>
            <person name="Bardou P."/>
            <person name="Bechner M."/>
            <person name="Bellec A."/>
            <person name="Berger A."/>
            <person name="Berges H."/>
            <person name="Bidwell S."/>
            <person name="Bisseling T."/>
            <person name="Choisne N."/>
            <person name="Couloux A."/>
            <person name="Denny R."/>
            <person name="Deshpande S."/>
            <person name="Dai X."/>
            <person name="Doyle J.J."/>
            <person name="Dudez A.M."/>
            <person name="Farmer A.D."/>
            <person name="Fouteau S."/>
            <person name="Franken C."/>
            <person name="Gibelin C."/>
            <person name="Gish J."/>
            <person name="Goldstein S."/>
            <person name="Gonzalez A.J."/>
            <person name="Green P.J."/>
            <person name="Hallab A."/>
            <person name="Hartog M."/>
            <person name="Hua A."/>
            <person name="Humphray S.J."/>
            <person name="Jeong D.H."/>
            <person name="Jing Y."/>
            <person name="Jocker A."/>
            <person name="Kenton S.M."/>
            <person name="Kim D.J."/>
            <person name="Klee K."/>
            <person name="Lai H."/>
            <person name="Lang C."/>
            <person name="Lin S."/>
            <person name="Macmil S.L."/>
            <person name="Magdelenat G."/>
            <person name="Matthews L."/>
            <person name="McCorrison J."/>
            <person name="Monaghan E.L."/>
            <person name="Mun J.H."/>
            <person name="Najar F.Z."/>
            <person name="Nicholson C."/>
            <person name="Noirot C."/>
            <person name="O'Bleness M."/>
            <person name="Paule C.R."/>
            <person name="Poulain J."/>
            <person name="Prion F."/>
            <person name="Qin B."/>
            <person name="Qu C."/>
            <person name="Retzel E.F."/>
            <person name="Riddle C."/>
            <person name="Sallet E."/>
            <person name="Samain S."/>
            <person name="Samson N."/>
            <person name="Sanders I."/>
            <person name="Saurat O."/>
            <person name="Scarpelli C."/>
            <person name="Schiex T."/>
            <person name="Segurens B."/>
            <person name="Severin A.J."/>
            <person name="Sherrier D.J."/>
            <person name="Shi R."/>
            <person name="Sims S."/>
            <person name="Singer S.R."/>
            <person name="Sinharoy S."/>
            <person name="Sterck L."/>
            <person name="Viollet A."/>
            <person name="Wang B.B."/>
            <person name="Wang K."/>
            <person name="Wang M."/>
            <person name="Wang X."/>
            <person name="Warfsmann J."/>
            <person name="Weissenbach J."/>
            <person name="White D.D."/>
            <person name="White J.D."/>
            <person name="Wiley G.B."/>
            <person name="Wincker P."/>
            <person name="Xing Y."/>
            <person name="Yang L."/>
            <person name="Yao Z."/>
            <person name="Ying F."/>
            <person name="Zhai J."/>
            <person name="Zhou L."/>
            <person name="Zuber A."/>
            <person name="Denarie J."/>
            <person name="Dixon R.A."/>
            <person name="May G.D."/>
            <person name="Schwartz D.C."/>
            <person name="Rogers J."/>
            <person name="Quetier F."/>
            <person name="Town C.D."/>
            <person name="Roe B.A."/>
        </authorList>
    </citation>
    <scope>NUCLEOTIDE SEQUENCE [LARGE SCALE GENOMIC DNA]</scope>
    <source>
        <strain evidence="1">A17</strain>
        <strain evidence="2 3">cv. Jemalong A17</strain>
    </source>
</reference>
<reference evidence="1 3" key="2">
    <citation type="journal article" date="2014" name="BMC Genomics">
        <title>An improved genome release (version Mt4.0) for the model legume Medicago truncatula.</title>
        <authorList>
            <person name="Tang H."/>
            <person name="Krishnakumar V."/>
            <person name="Bidwell S."/>
            <person name="Rosen B."/>
            <person name="Chan A."/>
            <person name="Zhou S."/>
            <person name="Gentzbittel L."/>
            <person name="Childs K.L."/>
            <person name="Yandell M."/>
            <person name="Gundlach H."/>
            <person name="Mayer K.F."/>
            <person name="Schwartz D.C."/>
            <person name="Town C.D."/>
        </authorList>
    </citation>
    <scope>GENOME REANNOTATION</scope>
    <source>
        <strain evidence="2 3">cv. Jemalong A17</strain>
    </source>
</reference>
<evidence type="ECO:0000313" key="1">
    <source>
        <dbReference type="EMBL" id="AES63836.1"/>
    </source>
</evidence>
<dbReference type="HOGENOM" id="CLU_121638_0_0_1"/>
<dbReference type="EnsemblPlants" id="AES63836">
    <property type="protein sequence ID" value="AES63836"/>
    <property type="gene ID" value="MTR_2g013850"/>
</dbReference>
<proteinExistence type="predicted"/>
<evidence type="ECO:0000313" key="3">
    <source>
        <dbReference type="Proteomes" id="UP000002051"/>
    </source>
</evidence>